<dbReference type="InterPro" id="IPR036565">
    <property type="entry name" value="Mur-like_cat_sf"/>
</dbReference>
<keyword evidence="2" id="KW-0547">Nucleotide-binding</keyword>
<dbReference type="InterPro" id="IPR013221">
    <property type="entry name" value="Mur_ligase_cen"/>
</dbReference>
<dbReference type="Proteomes" id="UP000178585">
    <property type="component" value="Unassembled WGS sequence"/>
</dbReference>
<dbReference type="EMBL" id="MEWZ01000032">
    <property type="protein sequence ID" value="OGC86076.1"/>
    <property type="molecule type" value="Genomic_DNA"/>
</dbReference>
<evidence type="ECO:0000259" key="5">
    <source>
        <dbReference type="Pfam" id="PF08245"/>
    </source>
</evidence>
<dbReference type="InterPro" id="IPR036615">
    <property type="entry name" value="Mur_ligase_C_dom_sf"/>
</dbReference>
<comment type="caution">
    <text evidence="6">The sequence shown here is derived from an EMBL/GenBank/DDBJ whole genome shotgun (WGS) entry which is preliminary data.</text>
</comment>
<sequence length="448" mass="48598">MHTLFKKAVVWIITLEARAVLRKYKPKVVAITGSVGKTSTKDAIYAVLAQGMRVRKSEKSFNSEIGLPLTILGCPNAWGNPLRWLQNILDGLFLIMLTVQYPEWLVLEVGADRPGDIRSLADWLAVDIAVITRLPEIPVHVEFFDSPEAVIEEKAALLDAVRPGGTIALFADDPRTLSLQHRLPAPDARIITFGFSKEADVRGEQVALLREEGPNAFGWPVGMQARIVSEGVSVPFEVVGAAGSHALLPALAAAAVGRALHKPLGESVGALERYDPPPGRMRLVRGLKGALIIDDSYNSSPAAAEAALETLALVGSRSDLLGRSDLQKYRKIAVLGDMLELGRHSAAEHRKVGAHAARAVDLLLTIGFRARDIAQGALDAGMPDKNILQFEDAGKAGEELQNLLREGDCVLVKGSQSVRTERVVEEVMAEPERAAELLVRQDAEWKKR</sequence>
<dbReference type="AlphaFoldDB" id="A0A1F4XX20"/>
<dbReference type="PANTHER" id="PTHR43024:SF1">
    <property type="entry name" value="UDP-N-ACETYLMURAMOYL-TRIPEPTIDE--D-ALANYL-D-ALANINE LIGASE"/>
    <property type="match status" value="1"/>
</dbReference>
<dbReference type="GO" id="GO:0016881">
    <property type="term" value="F:acid-amino acid ligase activity"/>
    <property type="evidence" value="ECO:0007669"/>
    <property type="project" value="InterPro"/>
</dbReference>
<evidence type="ECO:0000313" key="6">
    <source>
        <dbReference type="EMBL" id="OGC86076.1"/>
    </source>
</evidence>
<dbReference type="InterPro" id="IPR004101">
    <property type="entry name" value="Mur_ligase_C"/>
</dbReference>
<dbReference type="STRING" id="1797245.A2949_02895"/>
<evidence type="ECO:0000259" key="4">
    <source>
        <dbReference type="Pfam" id="PF02875"/>
    </source>
</evidence>
<name>A0A1F4XX20_9BACT</name>
<dbReference type="Gene3D" id="3.40.1190.10">
    <property type="entry name" value="Mur-like, catalytic domain"/>
    <property type="match status" value="1"/>
</dbReference>
<evidence type="ECO:0008006" key="8">
    <source>
        <dbReference type="Google" id="ProtNLM"/>
    </source>
</evidence>
<accession>A0A1F4XX20</accession>
<dbReference type="Pfam" id="PF02875">
    <property type="entry name" value="Mur_ligase_C"/>
    <property type="match status" value="1"/>
</dbReference>
<dbReference type="Gene3D" id="3.90.190.20">
    <property type="entry name" value="Mur ligase, C-terminal domain"/>
    <property type="match status" value="1"/>
</dbReference>
<dbReference type="GO" id="GO:0005524">
    <property type="term" value="F:ATP binding"/>
    <property type="evidence" value="ECO:0007669"/>
    <property type="project" value="UniProtKB-KW"/>
</dbReference>
<dbReference type="Pfam" id="PF08245">
    <property type="entry name" value="Mur_ligase_M"/>
    <property type="match status" value="1"/>
</dbReference>
<dbReference type="PANTHER" id="PTHR43024">
    <property type="entry name" value="UDP-N-ACETYLMURAMOYL-TRIPEPTIDE--D-ALANYL-D-ALANINE LIGASE"/>
    <property type="match status" value="1"/>
</dbReference>
<keyword evidence="3" id="KW-0067">ATP-binding</keyword>
<evidence type="ECO:0000256" key="3">
    <source>
        <dbReference type="ARBA" id="ARBA00022840"/>
    </source>
</evidence>
<dbReference type="SUPFAM" id="SSF53244">
    <property type="entry name" value="MurD-like peptide ligases, peptide-binding domain"/>
    <property type="match status" value="1"/>
</dbReference>
<dbReference type="InterPro" id="IPR051046">
    <property type="entry name" value="MurCDEF_CellWall_CoF430Synth"/>
</dbReference>
<dbReference type="SUPFAM" id="SSF53623">
    <property type="entry name" value="MurD-like peptide ligases, catalytic domain"/>
    <property type="match status" value="1"/>
</dbReference>
<feature type="domain" description="Mur ligase central" evidence="5">
    <location>
        <begin position="31"/>
        <end position="256"/>
    </location>
</feature>
<keyword evidence="1" id="KW-0436">Ligase</keyword>
<feature type="domain" description="Mur ligase C-terminal" evidence="4">
    <location>
        <begin position="279"/>
        <end position="415"/>
    </location>
</feature>
<proteinExistence type="predicted"/>
<organism evidence="6 7">
    <name type="scientific">Candidatus Adlerbacteria bacterium RIFCSPLOWO2_01_FULL_54_21b</name>
    <dbReference type="NCBI Taxonomy" id="1797245"/>
    <lineage>
        <taxon>Bacteria</taxon>
        <taxon>Candidatus Adleribacteriota</taxon>
    </lineage>
</organism>
<evidence type="ECO:0000256" key="2">
    <source>
        <dbReference type="ARBA" id="ARBA00022741"/>
    </source>
</evidence>
<protein>
    <recommendedName>
        <fullName evidence="8">UDP-N-acetylmuramoyl-tripeptide--D-alanyl-D-alanine ligase</fullName>
    </recommendedName>
</protein>
<gene>
    <name evidence="6" type="ORF">A2949_02895</name>
</gene>
<evidence type="ECO:0000256" key="1">
    <source>
        <dbReference type="ARBA" id="ARBA00022598"/>
    </source>
</evidence>
<evidence type="ECO:0000313" key="7">
    <source>
        <dbReference type="Proteomes" id="UP000178585"/>
    </source>
</evidence>
<reference evidence="6 7" key="1">
    <citation type="journal article" date="2016" name="Nat. Commun.">
        <title>Thousands of microbial genomes shed light on interconnected biogeochemical processes in an aquifer system.</title>
        <authorList>
            <person name="Anantharaman K."/>
            <person name="Brown C.T."/>
            <person name="Hug L.A."/>
            <person name="Sharon I."/>
            <person name="Castelle C.J."/>
            <person name="Probst A.J."/>
            <person name="Thomas B.C."/>
            <person name="Singh A."/>
            <person name="Wilkins M.J."/>
            <person name="Karaoz U."/>
            <person name="Brodie E.L."/>
            <person name="Williams K.H."/>
            <person name="Hubbard S.S."/>
            <person name="Banfield J.F."/>
        </authorList>
    </citation>
    <scope>NUCLEOTIDE SEQUENCE [LARGE SCALE GENOMIC DNA]</scope>
</reference>